<evidence type="ECO:0000313" key="3">
    <source>
        <dbReference type="Proteomes" id="UP000239203"/>
    </source>
</evidence>
<dbReference type="SUPFAM" id="SSF54593">
    <property type="entry name" value="Glyoxalase/Bleomycin resistance protein/Dihydroxybiphenyl dioxygenase"/>
    <property type="match status" value="1"/>
</dbReference>
<dbReference type="PANTHER" id="PTHR35908">
    <property type="entry name" value="HYPOTHETICAL FUSION PROTEIN"/>
    <property type="match status" value="1"/>
</dbReference>
<name>A0A2S6H075_9PSEU</name>
<feature type="domain" description="Glyoxalase-like" evidence="1">
    <location>
        <begin position="11"/>
        <end position="141"/>
    </location>
</feature>
<dbReference type="InterPro" id="IPR029068">
    <property type="entry name" value="Glyas_Bleomycin-R_OHBP_Dase"/>
</dbReference>
<evidence type="ECO:0000313" key="2">
    <source>
        <dbReference type="EMBL" id="PPK70884.1"/>
    </source>
</evidence>
<dbReference type="Pfam" id="PF18029">
    <property type="entry name" value="Glyoxalase_6"/>
    <property type="match status" value="1"/>
</dbReference>
<protein>
    <recommendedName>
        <fullName evidence="1">Glyoxalase-like domain-containing protein</fullName>
    </recommendedName>
</protein>
<dbReference type="OrthoDB" id="3212826at2"/>
<organism evidence="2 3">
    <name type="scientific">Actinokineospora auranticolor</name>
    <dbReference type="NCBI Taxonomy" id="155976"/>
    <lineage>
        <taxon>Bacteria</taxon>
        <taxon>Bacillati</taxon>
        <taxon>Actinomycetota</taxon>
        <taxon>Actinomycetes</taxon>
        <taxon>Pseudonocardiales</taxon>
        <taxon>Pseudonocardiaceae</taxon>
        <taxon>Actinokineospora</taxon>
    </lineage>
</organism>
<proteinExistence type="predicted"/>
<reference evidence="2 3" key="1">
    <citation type="submission" date="2018-02" db="EMBL/GenBank/DDBJ databases">
        <title>Genomic Encyclopedia of Archaeal and Bacterial Type Strains, Phase II (KMG-II): from individual species to whole genera.</title>
        <authorList>
            <person name="Goeker M."/>
        </authorList>
    </citation>
    <scope>NUCLEOTIDE SEQUENCE [LARGE SCALE GENOMIC DNA]</scope>
    <source>
        <strain evidence="2 3">YU 961-1</strain>
    </source>
</reference>
<dbReference type="PANTHER" id="PTHR35908:SF1">
    <property type="entry name" value="CONSERVED PROTEIN"/>
    <property type="match status" value="1"/>
</dbReference>
<sequence length="142" mass="15574">MALSVRKVDCTLDCAAPAALAEFYKRGFGYEDEPPPPPFATREEWLAQFDDPEDDADDGAWLHHPAGTAPRLFLQQVKEPKVGKIRLHFDFRITDADTPEGRWQQVVAAAEFLTGLGATEVAVATGHHVVLADPEGNEFCVA</sequence>
<accession>A0A2S6H075</accession>
<dbReference type="AlphaFoldDB" id="A0A2S6H075"/>
<dbReference type="InterPro" id="IPR041581">
    <property type="entry name" value="Glyoxalase_6"/>
</dbReference>
<keyword evidence="3" id="KW-1185">Reference proteome</keyword>
<dbReference type="Proteomes" id="UP000239203">
    <property type="component" value="Unassembled WGS sequence"/>
</dbReference>
<dbReference type="EMBL" id="PTIX01000001">
    <property type="protein sequence ID" value="PPK70884.1"/>
    <property type="molecule type" value="Genomic_DNA"/>
</dbReference>
<gene>
    <name evidence="2" type="ORF">CLV40_10170</name>
</gene>
<dbReference type="RefSeq" id="WP_104475769.1">
    <property type="nucleotide sequence ID" value="NZ_CP154825.1"/>
</dbReference>
<comment type="caution">
    <text evidence="2">The sequence shown here is derived from an EMBL/GenBank/DDBJ whole genome shotgun (WGS) entry which is preliminary data.</text>
</comment>
<evidence type="ECO:0000259" key="1">
    <source>
        <dbReference type="Pfam" id="PF18029"/>
    </source>
</evidence>
<dbReference type="CDD" id="cd06587">
    <property type="entry name" value="VOC"/>
    <property type="match status" value="1"/>
</dbReference>
<dbReference type="Gene3D" id="3.10.180.10">
    <property type="entry name" value="2,3-Dihydroxybiphenyl 1,2-Dioxygenase, domain 1"/>
    <property type="match status" value="1"/>
</dbReference>